<evidence type="ECO:0000256" key="1">
    <source>
        <dbReference type="SAM" id="MobiDB-lite"/>
    </source>
</evidence>
<dbReference type="RefSeq" id="XP_056477528.1">
    <property type="nucleotide sequence ID" value="XM_056617171.1"/>
</dbReference>
<feature type="compositionally biased region" description="Low complexity" evidence="1">
    <location>
        <begin position="134"/>
        <end position="144"/>
    </location>
</feature>
<feature type="region of interest" description="Disordered" evidence="1">
    <location>
        <begin position="62"/>
        <end position="184"/>
    </location>
</feature>
<organism evidence="2 3">
    <name type="scientific">Penicillium argentinense</name>
    <dbReference type="NCBI Taxonomy" id="1131581"/>
    <lineage>
        <taxon>Eukaryota</taxon>
        <taxon>Fungi</taxon>
        <taxon>Dikarya</taxon>
        <taxon>Ascomycota</taxon>
        <taxon>Pezizomycotina</taxon>
        <taxon>Eurotiomycetes</taxon>
        <taxon>Eurotiomycetidae</taxon>
        <taxon>Eurotiales</taxon>
        <taxon>Aspergillaceae</taxon>
        <taxon>Penicillium</taxon>
    </lineage>
</organism>
<sequence>MPIRWTAAADQILLVKILETHDLAVDTVRVAEAWPNVSFSWRCRGPTNPRAIKERLAKIKEMARQTAKNGTHENPSPPTKRPRASKSSKSAGVTKSSRGRKRKRTPKDEPVEPLPIETALPETDAVEAEPTVQASAGEASAEPESLPDYTDERTKLQDDVADDNETGAEQDIEEPEPEYFDDNA</sequence>
<dbReference type="OrthoDB" id="5420368at2759"/>
<dbReference type="GeneID" id="81356150"/>
<reference evidence="2" key="1">
    <citation type="submission" date="2022-11" db="EMBL/GenBank/DDBJ databases">
        <authorList>
            <person name="Petersen C."/>
        </authorList>
    </citation>
    <scope>NUCLEOTIDE SEQUENCE</scope>
    <source>
        <strain evidence="2">IBT 30761</strain>
    </source>
</reference>
<accession>A0A9W9FPW7</accession>
<evidence type="ECO:0000313" key="3">
    <source>
        <dbReference type="Proteomes" id="UP001149074"/>
    </source>
</evidence>
<evidence type="ECO:0000313" key="2">
    <source>
        <dbReference type="EMBL" id="KAJ5104148.1"/>
    </source>
</evidence>
<dbReference type="AlphaFoldDB" id="A0A9W9FPW7"/>
<comment type="caution">
    <text evidence="2">The sequence shown here is derived from an EMBL/GenBank/DDBJ whole genome shotgun (WGS) entry which is preliminary data.</text>
</comment>
<proteinExistence type="predicted"/>
<keyword evidence="3" id="KW-1185">Reference proteome</keyword>
<dbReference type="EMBL" id="JAPQKI010000004">
    <property type="protein sequence ID" value="KAJ5104148.1"/>
    <property type="molecule type" value="Genomic_DNA"/>
</dbReference>
<name>A0A9W9FPW7_9EURO</name>
<protein>
    <submittedName>
        <fullName evidence="2">Uncharacterized protein</fullName>
    </submittedName>
</protein>
<dbReference type="Proteomes" id="UP001149074">
    <property type="component" value="Unassembled WGS sequence"/>
</dbReference>
<feature type="compositionally biased region" description="Low complexity" evidence="1">
    <location>
        <begin position="87"/>
        <end position="96"/>
    </location>
</feature>
<feature type="compositionally biased region" description="Acidic residues" evidence="1">
    <location>
        <begin position="159"/>
        <end position="184"/>
    </location>
</feature>
<reference evidence="2" key="2">
    <citation type="journal article" date="2023" name="IMA Fungus">
        <title>Comparative genomic study of the Penicillium genus elucidates a diverse pangenome and 15 lateral gene transfer events.</title>
        <authorList>
            <person name="Petersen C."/>
            <person name="Sorensen T."/>
            <person name="Nielsen M.R."/>
            <person name="Sondergaard T.E."/>
            <person name="Sorensen J.L."/>
            <person name="Fitzpatrick D.A."/>
            <person name="Frisvad J.C."/>
            <person name="Nielsen K.L."/>
        </authorList>
    </citation>
    <scope>NUCLEOTIDE SEQUENCE</scope>
    <source>
        <strain evidence="2">IBT 30761</strain>
    </source>
</reference>
<gene>
    <name evidence="2" type="ORF">N7532_004677</name>
</gene>